<dbReference type="Proteomes" id="UP001589585">
    <property type="component" value="Unassembled WGS sequence"/>
</dbReference>
<gene>
    <name evidence="1" type="ORF">ACFFU9_10390</name>
</gene>
<protein>
    <submittedName>
        <fullName evidence="1">Uncharacterized protein</fullName>
    </submittedName>
</protein>
<comment type="caution">
    <text evidence="1">The sequence shown here is derived from an EMBL/GenBank/DDBJ whole genome shotgun (WGS) entry which is preliminary data.</text>
</comment>
<evidence type="ECO:0000313" key="1">
    <source>
        <dbReference type="EMBL" id="MFB9057149.1"/>
    </source>
</evidence>
<dbReference type="EMBL" id="JBHMFC010000049">
    <property type="protein sequence ID" value="MFB9057149.1"/>
    <property type="molecule type" value="Genomic_DNA"/>
</dbReference>
<keyword evidence="2" id="KW-1185">Reference proteome</keyword>
<sequence length="53" mass="6162">MKANPFNICPSCKHNTTCVLTNQKQTVWNCSEYQRIQGSVKNMTPEPEYKWAI</sequence>
<dbReference type="RefSeq" id="WP_379861371.1">
    <property type="nucleotide sequence ID" value="NZ_JBHMFC010000049.1"/>
</dbReference>
<evidence type="ECO:0000313" key="2">
    <source>
        <dbReference type="Proteomes" id="UP001589585"/>
    </source>
</evidence>
<organism evidence="1 2">
    <name type="scientific">Mariniflexile ostreae</name>
    <dbReference type="NCBI Taxonomy" id="1520892"/>
    <lineage>
        <taxon>Bacteria</taxon>
        <taxon>Pseudomonadati</taxon>
        <taxon>Bacteroidota</taxon>
        <taxon>Flavobacteriia</taxon>
        <taxon>Flavobacteriales</taxon>
        <taxon>Flavobacteriaceae</taxon>
        <taxon>Mariniflexile</taxon>
    </lineage>
</organism>
<reference evidence="1 2" key="1">
    <citation type="submission" date="2024-09" db="EMBL/GenBank/DDBJ databases">
        <authorList>
            <person name="Sun Q."/>
            <person name="Mori K."/>
        </authorList>
    </citation>
    <scope>NUCLEOTIDE SEQUENCE [LARGE SCALE GENOMIC DNA]</scope>
    <source>
        <strain evidence="1 2">CECT 8622</strain>
    </source>
</reference>
<name>A0ABV5FCN4_9FLAO</name>
<proteinExistence type="predicted"/>
<accession>A0ABV5FCN4</accession>